<dbReference type="Pfam" id="PF00108">
    <property type="entry name" value="Thiolase_N"/>
    <property type="match status" value="1"/>
</dbReference>
<evidence type="ECO:0000313" key="15">
    <source>
        <dbReference type="Proteomes" id="UP001239213"/>
    </source>
</evidence>
<evidence type="ECO:0000256" key="2">
    <source>
        <dbReference type="ARBA" id="ARBA00004173"/>
    </source>
</evidence>
<dbReference type="GO" id="GO:0003985">
    <property type="term" value="F:acetyl-CoA C-acetyltransferase activity"/>
    <property type="evidence" value="ECO:0007669"/>
    <property type="project" value="UniProtKB-EC"/>
</dbReference>
<dbReference type="Proteomes" id="UP001239213">
    <property type="component" value="Unassembled WGS sequence"/>
</dbReference>
<dbReference type="Gene3D" id="3.40.47.10">
    <property type="match status" value="1"/>
</dbReference>
<dbReference type="InterPro" id="IPR020610">
    <property type="entry name" value="Thiolase_AS"/>
</dbReference>
<dbReference type="InterPro" id="IPR002155">
    <property type="entry name" value="Thiolase"/>
</dbReference>
<evidence type="ECO:0000256" key="6">
    <source>
        <dbReference type="ARBA" id="ARBA00022679"/>
    </source>
</evidence>
<dbReference type="SMART" id="SM00753">
    <property type="entry name" value="PAM"/>
    <property type="match status" value="1"/>
</dbReference>
<feature type="domain" description="Thiolase N-terminal" evidence="12">
    <location>
        <begin position="36"/>
        <end position="299"/>
    </location>
</feature>
<sequence>MFIRQSSRLPSQLARQAASRQFSTRAALRQEIRDAYIISASRTPTAKAKTNGSFNGSFTSVTAPQLGAVAIKSAIEKSKVPVDKITDVYMGNVLQGSVGQAPARQALIFAGLPSSVEAITINKVCASGMKAVVFAAQNIQLGLSEAQVAGGMENMTRVPYYVPRASSLPPFGHVQMEDGLIKDGLTDVYDKFHMGNCAENTAKKYEISREMQDEYAIESYKRAQAAWKANAFAEEIAPVTVRERKGDTVIESDEGYLDVKFDRVPTLKPAFVRDGTGTVTAANSSTLNDGASALVLGSKEIAQKYGSGSRVLAKICGSADAAVDPIDFPIAPAKAVPIALERAGITKDQVAVWEFNEAFAAVIKANEKILGLEGARVNPLGGAISLGHALGSSGSRIIVTLLHQLKPGEYGVAAICNGGGAATAIVVQRVDSMYGSTHRARTLVPRTPKNPPLLTSPCLARALSPWTSTFTTTRKDSSPLLSRFSASPRSPNEASLLALFNSVPTMSLLIQFLSQIRTFVRAQNIDELRNWLLVEPNANQQYHALANELRTQFRSSRHGSNGTSSTALESTIEKCLPEEDDVPEGQGSPWPGFVTFMKDYMVFWRDVDYDDLLGAHTLLSGLVNSCSTAFAHPTYGGMLLKTAISLCESLSRLTMMLSKRPDLTRNIRNVDADDRKSIAESSAEIIQKIFTTCLTDRSSARYSKPEGKKVGVYMFANLVLKLLFACRRTHLAKQIFTNISTNSPPLSFYPASQRVNFLYYLGRFNLANCHFLRAALCLEEAYLQIPPPLTSHRALVLSYLVPCNFLLGRLPSQLLLSRPEASALVPVYQPLIQAIRKGDFVLFQQTLAQHEKYLFDKGLLLVLTHRLRPLLWRSLSRRTFLLTYAPGQDDANPSNTNRRAATMDLADLHATSQYLQHRLEGYIPSKSPSSFAPSTASPAFLKAVSHDAASTLVPPPGGPKKLRPNEGLVWGNSPVEMDDVEMNVSVLIQLGFMHGFIAHSQGRFAVMGATKKSPVLAGWPTPWTAMRERQYEEDLDLDHVPGWVKG</sequence>
<dbReference type="GO" id="GO:0046872">
    <property type="term" value="F:metal ion binding"/>
    <property type="evidence" value="ECO:0007669"/>
    <property type="project" value="UniProtKB-KW"/>
</dbReference>
<keyword evidence="7" id="KW-0479">Metal-binding</keyword>
<dbReference type="Pfam" id="PF02803">
    <property type="entry name" value="Thiolase_C"/>
    <property type="match status" value="1"/>
</dbReference>
<keyword evidence="15" id="KW-1185">Reference proteome</keyword>
<keyword evidence="10" id="KW-0496">Mitochondrion</keyword>
<evidence type="ECO:0000256" key="1">
    <source>
        <dbReference type="ARBA" id="ARBA00001958"/>
    </source>
</evidence>
<dbReference type="PANTHER" id="PTHR18919:SF156">
    <property type="entry name" value="ACETYL-COA ACETYLTRANSFERASE, MITOCHONDRIAL"/>
    <property type="match status" value="1"/>
</dbReference>
<dbReference type="EMBL" id="MPDP01000010">
    <property type="protein sequence ID" value="KAK1497170.1"/>
    <property type="molecule type" value="Genomic_DNA"/>
</dbReference>
<evidence type="ECO:0000256" key="8">
    <source>
        <dbReference type="ARBA" id="ARBA00022946"/>
    </source>
</evidence>
<dbReference type="InterPro" id="IPR020615">
    <property type="entry name" value="Thiolase_acyl_enz_int_AS"/>
</dbReference>
<dbReference type="GO" id="GO:0005739">
    <property type="term" value="C:mitochondrion"/>
    <property type="evidence" value="ECO:0007669"/>
    <property type="project" value="UniProtKB-SubCell"/>
</dbReference>
<dbReference type="InterPro" id="IPR016039">
    <property type="entry name" value="Thiolase-like"/>
</dbReference>
<feature type="domain" description="Thiolase C-terminal" evidence="13">
    <location>
        <begin position="310"/>
        <end position="429"/>
    </location>
</feature>
<evidence type="ECO:0000256" key="3">
    <source>
        <dbReference type="ARBA" id="ARBA00010982"/>
    </source>
</evidence>
<evidence type="ECO:0000256" key="10">
    <source>
        <dbReference type="ARBA" id="ARBA00023128"/>
    </source>
</evidence>
<dbReference type="InterPro" id="IPR020617">
    <property type="entry name" value="Thiolase_C"/>
</dbReference>
<comment type="similarity">
    <text evidence="3">Belongs to the thiolase-like superfamily. Thiolase family.</text>
</comment>
<dbReference type="NCBIfam" id="TIGR01930">
    <property type="entry name" value="AcCoA-C-Actrans"/>
    <property type="match status" value="1"/>
</dbReference>
<dbReference type="GO" id="GO:0006635">
    <property type="term" value="P:fatty acid beta-oxidation"/>
    <property type="evidence" value="ECO:0007669"/>
    <property type="project" value="TreeGrafter"/>
</dbReference>
<comment type="caution">
    <text evidence="14">The sequence shown here is derived from an EMBL/GenBank/DDBJ whole genome shotgun (WGS) entry which is preliminary data.</text>
</comment>
<dbReference type="InterPro" id="IPR020616">
    <property type="entry name" value="Thiolase_N"/>
</dbReference>
<dbReference type="FunFam" id="3.40.47.10:FF:000007">
    <property type="entry name" value="acetyl-CoA acetyltransferase, mitochondrial"/>
    <property type="match status" value="1"/>
</dbReference>
<evidence type="ECO:0000256" key="4">
    <source>
        <dbReference type="ARBA" id="ARBA00011881"/>
    </source>
</evidence>
<dbReference type="AlphaFoldDB" id="A0AAJ0DPD0"/>
<gene>
    <name evidence="14" type="ORF">CCUS01_13209</name>
</gene>
<comment type="subunit">
    <text evidence="4">Homotetramer.</text>
</comment>
<dbReference type="PROSITE" id="PS00099">
    <property type="entry name" value="THIOLASE_3"/>
    <property type="match status" value="1"/>
</dbReference>
<dbReference type="SUPFAM" id="SSF53901">
    <property type="entry name" value="Thiolase-like"/>
    <property type="match status" value="2"/>
</dbReference>
<evidence type="ECO:0000256" key="9">
    <source>
        <dbReference type="ARBA" id="ARBA00022958"/>
    </source>
</evidence>
<comment type="cofactor">
    <cofactor evidence="1">
        <name>K(+)</name>
        <dbReference type="ChEBI" id="CHEBI:29103"/>
    </cofactor>
</comment>
<evidence type="ECO:0000259" key="12">
    <source>
        <dbReference type="Pfam" id="PF00108"/>
    </source>
</evidence>
<evidence type="ECO:0000256" key="11">
    <source>
        <dbReference type="ARBA" id="ARBA00023315"/>
    </source>
</evidence>
<dbReference type="PROSITE" id="PS00098">
    <property type="entry name" value="THIOLASE_1"/>
    <property type="match status" value="1"/>
</dbReference>
<keyword evidence="11" id="KW-0012">Acyltransferase</keyword>
<keyword evidence="8" id="KW-0809">Transit peptide</keyword>
<keyword evidence="6" id="KW-0808">Transferase</keyword>
<comment type="subcellular location">
    <subcellularLocation>
        <location evidence="2">Mitochondrion</location>
    </subcellularLocation>
</comment>
<proteinExistence type="inferred from homology"/>
<accession>A0AAJ0DPD0</accession>
<keyword evidence="9" id="KW-0630">Potassium</keyword>
<evidence type="ECO:0000259" key="13">
    <source>
        <dbReference type="Pfam" id="PF02803"/>
    </source>
</evidence>
<dbReference type="PANTHER" id="PTHR18919">
    <property type="entry name" value="ACETYL-COA C-ACYLTRANSFERASE"/>
    <property type="match status" value="1"/>
</dbReference>
<dbReference type="CDD" id="cd00751">
    <property type="entry name" value="thiolase"/>
    <property type="match status" value="1"/>
</dbReference>
<organism evidence="14 15">
    <name type="scientific">Colletotrichum cuscutae</name>
    <dbReference type="NCBI Taxonomy" id="1209917"/>
    <lineage>
        <taxon>Eukaryota</taxon>
        <taxon>Fungi</taxon>
        <taxon>Dikarya</taxon>
        <taxon>Ascomycota</taxon>
        <taxon>Pezizomycotina</taxon>
        <taxon>Sordariomycetes</taxon>
        <taxon>Hypocreomycetidae</taxon>
        <taxon>Glomerellales</taxon>
        <taxon>Glomerellaceae</taxon>
        <taxon>Colletotrichum</taxon>
        <taxon>Colletotrichum acutatum species complex</taxon>
    </lineage>
</organism>
<reference evidence="14" key="1">
    <citation type="submission" date="2016-11" db="EMBL/GenBank/DDBJ databases">
        <title>The genome sequence of Colletotrichum cuscutae.</title>
        <authorList>
            <person name="Baroncelli R."/>
        </authorList>
    </citation>
    <scope>NUCLEOTIDE SEQUENCE</scope>
    <source>
        <strain evidence="14">IMI 304802</strain>
    </source>
</reference>
<evidence type="ECO:0000256" key="5">
    <source>
        <dbReference type="ARBA" id="ARBA00012705"/>
    </source>
</evidence>
<evidence type="ECO:0000313" key="14">
    <source>
        <dbReference type="EMBL" id="KAK1497170.1"/>
    </source>
</evidence>
<name>A0AAJ0DPD0_9PEZI</name>
<evidence type="ECO:0000256" key="7">
    <source>
        <dbReference type="ARBA" id="ARBA00022723"/>
    </source>
</evidence>
<dbReference type="EC" id="2.3.1.9" evidence="5"/>
<protein>
    <recommendedName>
        <fullName evidence="5">acetyl-CoA C-acetyltransferase</fullName>
        <ecNumber evidence="5">2.3.1.9</ecNumber>
    </recommendedName>
</protein>